<sequence>MPKLTKRLVDSTTPAGSQVLVWDSEVKGFGLRVTPAGAKSYILNYRNSDGRTRRYTIGKHGSPWTCEEARAKAVELLRHLAAGNDPLVTKAEAKRASTITELIDLYLTEGPAEKPNKKASSWATDASNLRRHVGPLLGTKTLKSVTSADLSRLQSDIAAGKTRADVKTGKMGRAIVKGGKGIASRALAIVGAMFTFAVARGLMATNPARGVKLAKGEKRERFLVDREVVAVAEALAVMEDERTISAAMADAIRLLLLTGCRKSEILVSVR</sequence>
<dbReference type="Pfam" id="PF13356">
    <property type="entry name" value="Arm-DNA-bind_3"/>
    <property type="match status" value="1"/>
</dbReference>
<evidence type="ECO:0000256" key="1">
    <source>
        <dbReference type="ARBA" id="ARBA00008857"/>
    </source>
</evidence>
<evidence type="ECO:0000256" key="2">
    <source>
        <dbReference type="ARBA" id="ARBA00022908"/>
    </source>
</evidence>
<dbReference type="Gene3D" id="1.10.150.130">
    <property type="match status" value="1"/>
</dbReference>
<feature type="domain" description="Core-binding (CB)" evidence="5">
    <location>
        <begin position="97"/>
        <end position="198"/>
    </location>
</feature>
<evidence type="ECO:0000313" key="7">
    <source>
        <dbReference type="Proteomes" id="UP001165667"/>
    </source>
</evidence>
<accession>A0AA42CNU7</accession>
<dbReference type="EMBL" id="JAMOIM010000108">
    <property type="protein sequence ID" value="MCW6513186.1"/>
    <property type="molecule type" value="Genomic_DNA"/>
</dbReference>
<proteinExistence type="inferred from homology"/>
<dbReference type="RefSeq" id="WP_282589558.1">
    <property type="nucleotide sequence ID" value="NZ_JAMOIM010000108.1"/>
</dbReference>
<protein>
    <submittedName>
        <fullName evidence="6">Arm DNA-binding domain-containing protein</fullName>
    </submittedName>
</protein>
<dbReference type="AlphaFoldDB" id="A0AA42CNU7"/>
<organism evidence="6 7">
    <name type="scientific">Lichenifustis flavocetrariae</name>
    <dbReference type="NCBI Taxonomy" id="2949735"/>
    <lineage>
        <taxon>Bacteria</taxon>
        <taxon>Pseudomonadati</taxon>
        <taxon>Pseudomonadota</taxon>
        <taxon>Alphaproteobacteria</taxon>
        <taxon>Hyphomicrobiales</taxon>
        <taxon>Lichenihabitantaceae</taxon>
        <taxon>Lichenifustis</taxon>
    </lineage>
</organism>
<dbReference type="InterPro" id="IPR050808">
    <property type="entry name" value="Phage_Integrase"/>
</dbReference>
<dbReference type="Gene3D" id="3.30.160.390">
    <property type="entry name" value="Integrase, DNA-binding domain"/>
    <property type="match status" value="1"/>
</dbReference>
<evidence type="ECO:0000259" key="5">
    <source>
        <dbReference type="PROSITE" id="PS51900"/>
    </source>
</evidence>
<comment type="similarity">
    <text evidence="1">Belongs to the 'phage' integrase family.</text>
</comment>
<evidence type="ECO:0000313" key="6">
    <source>
        <dbReference type="EMBL" id="MCW6513186.1"/>
    </source>
</evidence>
<keyword evidence="2" id="KW-0229">DNA integration</keyword>
<dbReference type="SUPFAM" id="SSF56349">
    <property type="entry name" value="DNA breaking-rejoining enzymes"/>
    <property type="match status" value="1"/>
</dbReference>
<evidence type="ECO:0000256" key="4">
    <source>
        <dbReference type="PROSITE-ProRule" id="PRU01248"/>
    </source>
</evidence>
<dbReference type="PROSITE" id="PS51900">
    <property type="entry name" value="CB"/>
    <property type="match status" value="1"/>
</dbReference>
<gene>
    <name evidence="6" type="ORF">M8523_35685</name>
</gene>
<reference evidence="6" key="1">
    <citation type="submission" date="2022-05" db="EMBL/GenBank/DDBJ databases">
        <authorList>
            <person name="Pankratov T."/>
        </authorList>
    </citation>
    <scope>NUCLEOTIDE SEQUENCE</scope>
    <source>
        <strain evidence="6">BP6-180914</strain>
    </source>
</reference>
<name>A0AA42CNU7_9HYPH</name>
<dbReference type="PANTHER" id="PTHR30629:SF2">
    <property type="entry name" value="PROPHAGE INTEGRASE INTS-RELATED"/>
    <property type="match status" value="1"/>
</dbReference>
<dbReference type="InterPro" id="IPR038488">
    <property type="entry name" value="Integrase_DNA-bd_sf"/>
</dbReference>
<dbReference type="GO" id="GO:0015074">
    <property type="term" value="P:DNA integration"/>
    <property type="evidence" value="ECO:0007669"/>
    <property type="project" value="UniProtKB-KW"/>
</dbReference>
<keyword evidence="7" id="KW-1185">Reference proteome</keyword>
<dbReference type="InterPro" id="IPR025166">
    <property type="entry name" value="Integrase_DNA_bind_dom"/>
</dbReference>
<evidence type="ECO:0000256" key="3">
    <source>
        <dbReference type="ARBA" id="ARBA00023125"/>
    </source>
</evidence>
<dbReference type="InterPro" id="IPR010998">
    <property type="entry name" value="Integrase_recombinase_N"/>
</dbReference>
<dbReference type="InterPro" id="IPR011010">
    <property type="entry name" value="DNA_brk_join_enz"/>
</dbReference>
<keyword evidence="3 4" id="KW-0238">DNA-binding</keyword>
<dbReference type="Proteomes" id="UP001165667">
    <property type="component" value="Unassembled WGS sequence"/>
</dbReference>
<dbReference type="InterPro" id="IPR044068">
    <property type="entry name" value="CB"/>
</dbReference>
<comment type="caution">
    <text evidence="6">The sequence shown here is derived from an EMBL/GenBank/DDBJ whole genome shotgun (WGS) entry which is preliminary data.</text>
</comment>
<dbReference type="GO" id="GO:0003677">
    <property type="term" value="F:DNA binding"/>
    <property type="evidence" value="ECO:0007669"/>
    <property type="project" value="UniProtKB-UniRule"/>
</dbReference>
<dbReference type="PANTHER" id="PTHR30629">
    <property type="entry name" value="PROPHAGE INTEGRASE"/>
    <property type="match status" value="1"/>
</dbReference>